<dbReference type="EMBL" id="FQXM01000019">
    <property type="protein sequence ID" value="SHH90095.1"/>
    <property type="molecule type" value="Genomic_DNA"/>
</dbReference>
<keyword evidence="2" id="KW-1185">Reference proteome</keyword>
<name>A0A1M5WR46_9CLOT</name>
<gene>
    <name evidence="1" type="ORF">SAMN02745207_03080</name>
</gene>
<dbReference type="Proteomes" id="UP000184447">
    <property type="component" value="Unassembled WGS sequence"/>
</dbReference>
<evidence type="ECO:0000313" key="1">
    <source>
        <dbReference type="EMBL" id="SHH90095.1"/>
    </source>
</evidence>
<dbReference type="RefSeq" id="WP_159434099.1">
    <property type="nucleotide sequence ID" value="NZ_FQXM01000019.1"/>
</dbReference>
<proteinExistence type="predicted"/>
<sequence>MNIEFIYEGISKKLIDREISKMESCEVIGIAINTKHYLKEKLVKYD</sequence>
<evidence type="ECO:0000313" key="2">
    <source>
        <dbReference type="Proteomes" id="UP000184447"/>
    </source>
</evidence>
<protein>
    <submittedName>
        <fullName evidence="1">Uncharacterized protein</fullName>
    </submittedName>
</protein>
<dbReference type="OrthoDB" id="9778498at2"/>
<reference evidence="1 2" key="1">
    <citation type="submission" date="2016-11" db="EMBL/GenBank/DDBJ databases">
        <authorList>
            <person name="Jaros S."/>
            <person name="Januszkiewicz K."/>
            <person name="Wedrychowicz H."/>
        </authorList>
    </citation>
    <scope>NUCLEOTIDE SEQUENCE [LARGE SCALE GENOMIC DNA]</scope>
    <source>
        <strain evidence="1 2">DSM 8605</strain>
    </source>
</reference>
<accession>A0A1M5WR46</accession>
<dbReference type="AlphaFoldDB" id="A0A1M5WR46"/>
<organism evidence="1 2">
    <name type="scientific">Clostridium grantii DSM 8605</name>
    <dbReference type="NCBI Taxonomy" id="1121316"/>
    <lineage>
        <taxon>Bacteria</taxon>
        <taxon>Bacillati</taxon>
        <taxon>Bacillota</taxon>
        <taxon>Clostridia</taxon>
        <taxon>Eubacteriales</taxon>
        <taxon>Clostridiaceae</taxon>
        <taxon>Clostridium</taxon>
    </lineage>
</organism>